<dbReference type="GO" id="GO:0090427">
    <property type="term" value="P:activation of meiosis"/>
    <property type="evidence" value="ECO:0007669"/>
    <property type="project" value="TreeGrafter"/>
</dbReference>
<feature type="region of interest" description="Disordered" evidence="1">
    <location>
        <begin position="122"/>
        <end position="160"/>
    </location>
</feature>
<feature type="region of interest" description="Disordered" evidence="1">
    <location>
        <begin position="1"/>
        <end position="31"/>
    </location>
</feature>
<dbReference type="Pfam" id="PF23175">
    <property type="entry name" value="bHLH_STRA8"/>
    <property type="match status" value="1"/>
</dbReference>
<gene>
    <name evidence="3" type="primary">stra8</name>
</gene>
<dbReference type="SUPFAM" id="SSF47459">
    <property type="entry name" value="HLH, helix-loop-helix DNA-binding domain"/>
    <property type="match status" value="1"/>
</dbReference>
<evidence type="ECO:0000259" key="2">
    <source>
        <dbReference type="Pfam" id="PF23175"/>
    </source>
</evidence>
<dbReference type="GO" id="GO:0007283">
    <property type="term" value="P:spermatogenesis"/>
    <property type="evidence" value="ECO:0007669"/>
    <property type="project" value="TreeGrafter"/>
</dbReference>
<dbReference type="GO" id="GO:0048477">
    <property type="term" value="P:oogenesis"/>
    <property type="evidence" value="ECO:0007669"/>
    <property type="project" value="TreeGrafter"/>
</dbReference>
<dbReference type="GO" id="GO:0071300">
    <property type="term" value="P:cellular response to retinoic acid"/>
    <property type="evidence" value="ECO:0007669"/>
    <property type="project" value="InterPro"/>
</dbReference>
<dbReference type="GO" id="GO:0051321">
    <property type="term" value="P:meiotic cell cycle"/>
    <property type="evidence" value="ECO:0007669"/>
    <property type="project" value="InterPro"/>
</dbReference>
<dbReference type="AlphaFoldDB" id="A0A172MFI8"/>
<protein>
    <submittedName>
        <fullName evidence="3">Stimulated by retinoic acid protein 8</fullName>
    </submittedName>
</protein>
<dbReference type="InterPro" id="IPR036638">
    <property type="entry name" value="HLH_DNA-bd_sf"/>
</dbReference>
<feature type="domain" description="STRA8 bHLH" evidence="2">
    <location>
        <begin position="21"/>
        <end position="85"/>
    </location>
</feature>
<evidence type="ECO:0000256" key="1">
    <source>
        <dbReference type="SAM" id="MobiDB-lite"/>
    </source>
</evidence>
<feature type="compositionally biased region" description="Low complexity" evidence="1">
    <location>
        <begin position="151"/>
        <end position="160"/>
    </location>
</feature>
<dbReference type="GO" id="GO:0046983">
    <property type="term" value="F:protein dimerization activity"/>
    <property type="evidence" value="ECO:0007669"/>
    <property type="project" value="InterPro"/>
</dbReference>
<dbReference type="GO" id="GO:0005634">
    <property type="term" value="C:nucleus"/>
    <property type="evidence" value="ECO:0007669"/>
    <property type="project" value="TreeGrafter"/>
</dbReference>
<dbReference type="InterPro" id="IPR057021">
    <property type="entry name" value="bHLH_STRA8"/>
</dbReference>
<feature type="compositionally biased region" description="Acidic residues" evidence="1">
    <location>
        <begin position="128"/>
        <end position="149"/>
    </location>
</feature>
<reference evidence="3" key="1">
    <citation type="submission" date="2015-11" db="EMBL/GenBank/DDBJ databases">
        <title>The PhyloFish database: a comprehensive resource to study gene expression after whole genome duplication in fish.</title>
        <authorList>
            <person name="Pasquier J."/>
            <person name="Cabau C."/>
            <person name="Nguyen T."/>
            <person name="Jouanno E."/>
            <person name="Parrinello H."/>
            <person name="Journot L."/>
            <person name="Pontarotti P."/>
            <person name="Klopp C."/>
            <person name="Postlethwait J.H."/>
            <person name="Guiguen Y."/>
            <person name="Bobe J."/>
        </authorList>
    </citation>
    <scope>NUCLEOTIDE SEQUENCE</scope>
</reference>
<dbReference type="PANTHER" id="PTHR35254">
    <property type="entry name" value="STIMULATED BY RETINOIC ACID GENE 8 PROTEIN HOMOLOG"/>
    <property type="match status" value="1"/>
</dbReference>
<sequence length="338" mass="37669">MSSCRSGETPAGGGRKRDPEEHQKQRRRALQARHRATLASLFETLKTVVCPTSNKTPAKWKILDHAKGFLREQEAYVSRLLMLKGIYLGNADGPRNLEEVREEYRNLHPNRSSYHSRRKWYRLSGPDGEGEGAEESSEEEEAASEEVTDEPVPSQSSVSSAPNILEFEGYMLFYRQTLEKLVHCGVLGPGQTGLPVVSDAISGLWDSMTPERRAAYQRLAPQQGPPSWAVLSNRPPHLQASQADSQGATASTASTYEEDLLQDACDVMKMEMDSSAKGSYEADSPHQTGDLEMLREVVMGLAEPPPLRKRDSAQNLSVTDNYDEFRLRCSESFDSEDM</sequence>
<accession>A0A172MFI8</accession>
<evidence type="ECO:0000313" key="3">
    <source>
        <dbReference type="EMBL" id="ANC96771.1"/>
    </source>
</evidence>
<dbReference type="EMBL" id="KU161175">
    <property type="protein sequence ID" value="ANC96771.1"/>
    <property type="molecule type" value="mRNA"/>
</dbReference>
<dbReference type="PANTHER" id="PTHR35254:SF1">
    <property type="entry name" value="STIMULATED BY RETINOIC ACID GENE 8 PROTEIN HOMOLOG"/>
    <property type="match status" value="1"/>
</dbReference>
<proteinExistence type="evidence at transcript level"/>
<name>A0A172MFI8_PLEAT</name>
<dbReference type="InterPro" id="IPR033537">
    <property type="entry name" value="Stra8"/>
</dbReference>
<organism evidence="3">
    <name type="scientific">Plecoglossus altivelis</name>
    <name type="common">Ayu sweetfish</name>
    <name type="synonym">Salmo altivelis</name>
    <dbReference type="NCBI Taxonomy" id="61084"/>
    <lineage>
        <taxon>Eukaryota</taxon>
        <taxon>Metazoa</taxon>
        <taxon>Chordata</taxon>
        <taxon>Craniata</taxon>
        <taxon>Vertebrata</taxon>
        <taxon>Euteleostomi</taxon>
        <taxon>Actinopterygii</taxon>
        <taxon>Neopterygii</taxon>
        <taxon>Teleostei</taxon>
        <taxon>Stomiati</taxon>
        <taxon>Osmeriformes</taxon>
        <taxon>Plecoglossus</taxon>
    </lineage>
</organism>